<reference evidence="2" key="1">
    <citation type="submission" date="2018-04" db="EMBL/GenBank/DDBJ databases">
        <title>Transcriptome of Schizaphis graminum biotype I.</title>
        <authorList>
            <person name="Scully E.D."/>
            <person name="Geib S.M."/>
            <person name="Palmer N.A."/>
            <person name="Koch K."/>
            <person name="Bradshaw J."/>
            <person name="Heng-Moss T."/>
            <person name="Sarath G."/>
        </authorList>
    </citation>
    <scope>NUCLEOTIDE SEQUENCE</scope>
</reference>
<gene>
    <name evidence="2" type="primary">RTase_43</name>
    <name evidence="2" type="ORF">g.96005</name>
</gene>
<evidence type="ECO:0000313" key="2">
    <source>
        <dbReference type="EMBL" id="MBY22771.1"/>
    </source>
</evidence>
<dbReference type="PANTHER" id="PTHR33332">
    <property type="entry name" value="REVERSE TRANSCRIPTASE DOMAIN-CONTAINING PROTEIN"/>
    <property type="match status" value="1"/>
</dbReference>
<name>A0A2S2NZV0_SCHGA</name>
<keyword evidence="2" id="KW-0808">Transferase</keyword>
<dbReference type="SUPFAM" id="SSF56672">
    <property type="entry name" value="DNA/RNA polymerases"/>
    <property type="match status" value="1"/>
</dbReference>
<dbReference type="InterPro" id="IPR043502">
    <property type="entry name" value="DNA/RNA_pol_sf"/>
</dbReference>
<dbReference type="PRINTS" id="PR01345">
    <property type="entry name" value="CERVTRCPTASE"/>
</dbReference>
<proteinExistence type="predicted"/>
<keyword evidence="2" id="KW-0548">Nucleotidyltransferase</keyword>
<dbReference type="CDD" id="cd01650">
    <property type="entry name" value="RT_nLTR_like"/>
    <property type="match status" value="1"/>
</dbReference>
<organism evidence="2">
    <name type="scientific">Schizaphis graminum</name>
    <name type="common">Green bug aphid</name>
    <dbReference type="NCBI Taxonomy" id="13262"/>
    <lineage>
        <taxon>Eukaryota</taxon>
        <taxon>Metazoa</taxon>
        <taxon>Ecdysozoa</taxon>
        <taxon>Arthropoda</taxon>
        <taxon>Hexapoda</taxon>
        <taxon>Insecta</taxon>
        <taxon>Pterygota</taxon>
        <taxon>Neoptera</taxon>
        <taxon>Paraneoptera</taxon>
        <taxon>Hemiptera</taxon>
        <taxon>Sternorrhyncha</taxon>
        <taxon>Aphidomorpha</taxon>
        <taxon>Aphidoidea</taxon>
        <taxon>Aphididae</taxon>
        <taxon>Aphidini</taxon>
        <taxon>Schizaphis</taxon>
    </lineage>
</organism>
<dbReference type="EMBL" id="GGMR01010152">
    <property type="protein sequence ID" value="MBY22771.1"/>
    <property type="molecule type" value="Transcribed_RNA"/>
</dbReference>
<dbReference type="InterPro" id="IPR043128">
    <property type="entry name" value="Rev_trsase/Diguanyl_cyclase"/>
</dbReference>
<dbReference type="AlphaFoldDB" id="A0A2S2NZV0"/>
<evidence type="ECO:0000259" key="1">
    <source>
        <dbReference type="PROSITE" id="PS50878"/>
    </source>
</evidence>
<accession>A0A2S2NZV0</accession>
<sequence length="522" mass="59304">MYFSSVFSDNRLNLDTSSLGIKTFDLPNNVNFTVENVYKHLSDLRSNWSIGPDGLSGEYLYQLRDIIAFPLWTLFKRSLEEGIFPSMLKFSSVTPVHKSGELSNVSNYRPISIQSHISKIFELLVLNCIQPSINRILMEEQHGFRPGRSTVTCNLVFNNYIYQSFNLKTQVDAIYTDFNKAFDSVNHNALIQVLNVSGIGEPLLSWFSSYLSCRYQWVKLLGVKSNVYLATSGVPQGGHLSPLLFSLFINSVSSVLSNSQILCFADDIKLYSRISSLDDCILLQSDFDRFTEWFNLLGLSLNVSKCKAMTFARIQSPVKYAYHLGPTAISRSNNCVTDLGFILSSDLDPRPHIEHICCKAFKTLGFVLRLCRDFRLGRSYKVLYCALVRPIVEYGAVIWDPHDLNDSLRLERVQRKFMRYASLRLNIPCEPHNYGPVASQLGLASLAERRRISGIKFLNSLLQGNIDSPYLLSLVCFRVPQRYSRSVAPFYVPFASTNYLKNEPITRMMSNANVDPSFLLCL</sequence>
<keyword evidence="2" id="KW-0695">RNA-directed DNA polymerase</keyword>
<dbReference type="Pfam" id="PF00078">
    <property type="entry name" value="RVT_1"/>
    <property type="match status" value="1"/>
</dbReference>
<feature type="domain" description="Reverse transcriptase" evidence="1">
    <location>
        <begin position="77"/>
        <end position="343"/>
    </location>
</feature>
<dbReference type="InterPro" id="IPR000477">
    <property type="entry name" value="RT_dom"/>
</dbReference>
<protein>
    <submittedName>
        <fullName evidence="2">Putative RNA-directed DNA polymerase</fullName>
    </submittedName>
</protein>
<dbReference type="GO" id="GO:0003964">
    <property type="term" value="F:RNA-directed DNA polymerase activity"/>
    <property type="evidence" value="ECO:0007669"/>
    <property type="project" value="UniProtKB-KW"/>
</dbReference>
<dbReference type="PROSITE" id="PS50878">
    <property type="entry name" value="RT_POL"/>
    <property type="match status" value="1"/>
</dbReference>
<dbReference type="Gene3D" id="3.30.70.270">
    <property type="match status" value="1"/>
</dbReference>